<dbReference type="InterPro" id="IPR032420">
    <property type="entry name" value="E1_4HB"/>
</dbReference>
<dbReference type="PANTHER" id="PTHR10953">
    <property type="entry name" value="UBIQUITIN-ACTIVATING ENZYME E1"/>
    <property type="match status" value="1"/>
</dbReference>
<reference evidence="3" key="1">
    <citation type="submission" date="2018-05" db="EMBL/GenBank/DDBJ databases">
        <authorList>
            <person name="Pedro S.L.S."/>
            <person name="Freitas R.C."/>
            <person name="Barreto A.S."/>
            <person name="Lima A.O.S."/>
        </authorList>
    </citation>
    <scope>NUCLEOTIDE SEQUENCE</scope>
    <source>
        <strain evidence="3">BP203</strain>
        <tissue evidence="3">Muscle</tissue>
    </source>
</reference>
<dbReference type="PANTHER" id="PTHR10953:SF186">
    <property type="entry name" value="UBIQUITIN-LIKE MODIFIER-ACTIVATING ENZYME 6"/>
    <property type="match status" value="1"/>
</dbReference>
<gene>
    <name evidence="3" type="ORF">BU61_738</name>
</gene>
<comment type="caution">
    <text evidence="3">The sequence shown here is derived from an EMBL/GenBank/DDBJ whole genome shotgun (WGS) entry which is preliminary data.</text>
</comment>
<organism evidence="3 4">
    <name type="scientific">Pontoporia blainvillei</name>
    <name type="common">Franciscana</name>
    <name type="synonym">Delphinus blainvillei</name>
    <dbReference type="NCBI Taxonomy" id="48723"/>
    <lineage>
        <taxon>Eukaryota</taxon>
        <taxon>Metazoa</taxon>
        <taxon>Chordata</taxon>
        <taxon>Craniata</taxon>
        <taxon>Vertebrata</taxon>
        <taxon>Euteleostomi</taxon>
        <taxon>Mammalia</taxon>
        <taxon>Eutheria</taxon>
        <taxon>Laurasiatheria</taxon>
        <taxon>Artiodactyla</taxon>
        <taxon>Whippomorpha</taxon>
        <taxon>Cetacea</taxon>
        <taxon>Odontoceti</taxon>
        <taxon>Pontoporiidae</taxon>
        <taxon>Pontoporia</taxon>
    </lineage>
</organism>
<dbReference type="InterPro" id="IPR000594">
    <property type="entry name" value="ThiF_NAD_FAD-bd"/>
</dbReference>
<dbReference type="InterPro" id="IPR035985">
    <property type="entry name" value="Ubiquitin-activating_enz"/>
</dbReference>
<evidence type="ECO:0000259" key="2">
    <source>
        <dbReference type="Pfam" id="PF16191"/>
    </source>
</evidence>
<dbReference type="EMBL" id="PGGH01023235">
    <property type="protein sequence ID" value="NIG58155.1"/>
    <property type="molecule type" value="Genomic_DNA"/>
</dbReference>
<protein>
    <submittedName>
        <fullName evidence="3">Ubiquitin-like modifier-activating enzyme-like</fullName>
    </submittedName>
</protein>
<proteinExistence type="predicted"/>
<dbReference type="Pfam" id="PF16191">
    <property type="entry name" value="E1_4HB"/>
    <property type="match status" value="1"/>
</dbReference>
<dbReference type="InterPro" id="IPR045886">
    <property type="entry name" value="ThiF/MoeB/HesA"/>
</dbReference>
<dbReference type="SUPFAM" id="SSF69572">
    <property type="entry name" value="Activating enzymes of the ubiquitin-like proteins"/>
    <property type="match status" value="2"/>
</dbReference>
<feature type="domain" description="THIF-type NAD/FAD binding fold" evidence="1">
    <location>
        <begin position="89"/>
        <end position="236"/>
    </location>
</feature>
<dbReference type="Gene3D" id="3.40.50.720">
    <property type="entry name" value="NAD(P)-binding Rossmann-like Domain"/>
    <property type="match status" value="2"/>
</dbReference>
<name>A0ABX0S4D1_PONBL</name>
<feature type="domain" description="Ubiquitin-activating enzyme E1 four-helix bundle" evidence="2">
    <location>
        <begin position="2"/>
        <end position="33"/>
    </location>
</feature>
<dbReference type="Proteomes" id="UP001165941">
    <property type="component" value="Unassembled WGS sequence"/>
</dbReference>
<accession>A0ABX0S4D1</accession>
<evidence type="ECO:0000313" key="3">
    <source>
        <dbReference type="EMBL" id="NIG58155.1"/>
    </source>
</evidence>
<evidence type="ECO:0000259" key="1">
    <source>
        <dbReference type="Pfam" id="PF00899"/>
    </source>
</evidence>
<dbReference type="Pfam" id="PF00899">
    <property type="entry name" value="ThiF"/>
    <property type="match status" value="1"/>
</dbReference>
<sequence length="243" mass="26958">MLALDQFQENYSRKPNTGCQQDSEELLKLATSISETLEEQPEVNYDIVRWLSWTARGFLPPLAAAVGGVASQEVLKAVTGKFSPLCQWVGCGAIGCEMLKNFALLGVGTGKEKGMVTVTDPDLIEKSNLNRQFLFRPHHIQKPKSYTAADATLKINPQLKIDAHLNKVCPATEVIYNDEFYTKQDIIITALDNVEARRYVDSRCLANLRPLLDSGTMGTKGHTEVIVPHLTESYNSHSCLISF</sequence>
<evidence type="ECO:0000313" key="4">
    <source>
        <dbReference type="Proteomes" id="UP001165941"/>
    </source>
</evidence>
<keyword evidence="4" id="KW-1185">Reference proteome</keyword>